<feature type="domain" description="Peptidase M20 dimerisation" evidence="9">
    <location>
        <begin position="746"/>
        <end position="887"/>
    </location>
</feature>
<dbReference type="PROSITE" id="PS00678">
    <property type="entry name" value="WD_REPEATS_1"/>
    <property type="match status" value="1"/>
</dbReference>
<evidence type="ECO:0000256" key="7">
    <source>
        <dbReference type="PROSITE-ProRule" id="PRU00221"/>
    </source>
</evidence>
<dbReference type="Pfam" id="PF01546">
    <property type="entry name" value="Peptidase_M20"/>
    <property type="match status" value="1"/>
</dbReference>
<evidence type="ECO:0000313" key="10">
    <source>
        <dbReference type="EMBL" id="KAI9637206.1"/>
    </source>
</evidence>
<dbReference type="PIRSF" id="PIRSF037237">
    <property type="entry name" value="Peptidase_WD_repeats_DUG2"/>
    <property type="match status" value="1"/>
</dbReference>
<keyword evidence="3" id="KW-0645">Protease</keyword>
<evidence type="ECO:0000313" key="11">
    <source>
        <dbReference type="Proteomes" id="UP001164286"/>
    </source>
</evidence>
<evidence type="ECO:0000256" key="1">
    <source>
        <dbReference type="ARBA" id="ARBA00006247"/>
    </source>
</evidence>
<dbReference type="InterPro" id="IPR019775">
    <property type="entry name" value="WD40_repeat_CS"/>
</dbReference>
<keyword evidence="5" id="KW-0677">Repeat</keyword>
<dbReference type="SUPFAM" id="SSF53187">
    <property type="entry name" value="Zn-dependent exopeptidases"/>
    <property type="match status" value="1"/>
</dbReference>
<dbReference type="PANTHER" id="PTHR43270">
    <property type="entry name" value="BETA-ALA-HIS DIPEPTIDASE"/>
    <property type="match status" value="1"/>
</dbReference>
<keyword evidence="6" id="KW-0378">Hydrolase</keyword>
<dbReference type="GeneID" id="77726063"/>
<feature type="repeat" description="WD" evidence="7">
    <location>
        <begin position="425"/>
        <end position="464"/>
    </location>
</feature>
<organism evidence="10 11">
    <name type="scientific">Dioszegia hungarica</name>
    <dbReference type="NCBI Taxonomy" id="4972"/>
    <lineage>
        <taxon>Eukaryota</taxon>
        <taxon>Fungi</taxon>
        <taxon>Dikarya</taxon>
        <taxon>Basidiomycota</taxon>
        <taxon>Agaricomycotina</taxon>
        <taxon>Tremellomycetes</taxon>
        <taxon>Tremellales</taxon>
        <taxon>Bulleribasidiaceae</taxon>
        <taxon>Dioszegia</taxon>
    </lineage>
</organism>
<dbReference type="PROSITE" id="PS50082">
    <property type="entry name" value="WD_REPEATS_2"/>
    <property type="match status" value="2"/>
</dbReference>
<keyword evidence="11" id="KW-1185">Reference proteome</keyword>
<evidence type="ECO:0000256" key="3">
    <source>
        <dbReference type="ARBA" id="ARBA00022670"/>
    </source>
</evidence>
<dbReference type="Pfam" id="PF00400">
    <property type="entry name" value="WD40"/>
    <property type="match status" value="2"/>
</dbReference>
<dbReference type="GO" id="GO:0006508">
    <property type="term" value="P:proteolysis"/>
    <property type="evidence" value="ECO:0007669"/>
    <property type="project" value="UniProtKB-KW"/>
</dbReference>
<dbReference type="Gene3D" id="3.40.630.10">
    <property type="entry name" value="Zn peptidases"/>
    <property type="match status" value="1"/>
</dbReference>
<dbReference type="PANTHER" id="PTHR43270:SF8">
    <property type="entry name" value="DI- AND TRIPEPTIDASE DUG2-RELATED"/>
    <property type="match status" value="1"/>
</dbReference>
<keyword evidence="2 7" id="KW-0853">WD repeat</keyword>
<dbReference type="GO" id="GO:0046872">
    <property type="term" value="F:metal ion binding"/>
    <property type="evidence" value="ECO:0007669"/>
    <property type="project" value="UniProtKB-KW"/>
</dbReference>
<dbReference type="GO" id="GO:0008233">
    <property type="term" value="F:peptidase activity"/>
    <property type="evidence" value="ECO:0007669"/>
    <property type="project" value="UniProtKB-KW"/>
</dbReference>
<dbReference type="InterPro" id="IPR001680">
    <property type="entry name" value="WD40_rpt"/>
</dbReference>
<dbReference type="InterPro" id="IPR036322">
    <property type="entry name" value="WD40_repeat_dom_sf"/>
</dbReference>
<dbReference type="InterPro" id="IPR015943">
    <property type="entry name" value="WD40/YVTN_repeat-like_dom_sf"/>
</dbReference>
<dbReference type="SUPFAM" id="SSF50978">
    <property type="entry name" value="WD40 repeat-like"/>
    <property type="match status" value="1"/>
</dbReference>
<sequence length="994" mass="107953">MSLSDPRVLPALYDSLATPPLSPIPNDKRNRRPSATPLYSIPTTPNISPDLPPISLTSPLVSRRPSIAASTKIPSPPTHDAILPADPAIFEPVNSIPRSLHPAQFSPHPKPLRLHRYPTQLHVNPSADSLTREKKGKMPALSHLLNVGGGKVLALAADERYVYAGCQSADNEIVVFSRNSLQPMFRLLGHQGSIMALMIIEEKGWLVSSSSAGDIRIWSTKTLEPLHIIHPCDDTAGDIYSLAWDERNGGTLYFGTQGATIEWINFSPKSKANPLKESTTAANASITVPVHANGTSSADEVKQSTPTGPSQRSGRYKPHHFFDKPASTAPSGANTPRPLASPQINIADLDQMSLSSPGTPREIQVDELEVDVEDRLSFAHYGYVYALQIVDRPDGSKWLISGSGDSDVKVWSCAPGGGLHYEREFSELSGGVLSLAYRDSLLYAGLQDGEILIWDLETGACIRTIDAHEADVLSMSVLGGEVYTAAADGRVLRLDEEFDCTAAFRAHSGIVLGSIIVKGVRAGWDLITAGNDSYVKIWSIEYPQSSSSLSPEVKMDGEGDVMLYALSKLISVPTVSDDAHRESCRQGAHMLKKILGQLGASAEVLSGDQGRNPLVLATFIATSTSESDKPRRRLLFYGHYDVQPAAEEQWETNPWELSGRNGYLYGRGVSDNKGPILAVACAAATLRRNRELDVDVVLLIEGEEEAGSRGFASTVRKNKESIGHIDTILLSNSTWINEENPCVVYGMRGVVYANLTISSGGADAHSGVDGGMVAEPMFDMVRVLGGIGDAKGVKLPEFYDNVRSQSSAEMDLLADVAKACGRPVEELDKIWRQPSFSIANITTSSASSNKTVIPKRVTADISMRLVPDQDLKGIVAGLKRHCQETFDEIKSANTFEMNITHHASWWLASLDNPYFKALETSVEEVWGKTPLKIREGGTVPTIFWLETEFGAPCVHLPLGQASDAGHLANERMRLLNLRNGKRVVELYLMKLASV</sequence>
<evidence type="ECO:0000256" key="8">
    <source>
        <dbReference type="SAM" id="MobiDB-lite"/>
    </source>
</evidence>
<dbReference type="EMBL" id="JAKWFO010000004">
    <property type="protein sequence ID" value="KAI9637206.1"/>
    <property type="molecule type" value="Genomic_DNA"/>
</dbReference>
<dbReference type="InterPro" id="IPR017149">
    <property type="entry name" value="GSH_degradosome_Dug2"/>
</dbReference>
<dbReference type="Gene3D" id="2.130.10.10">
    <property type="entry name" value="YVTN repeat-like/Quinoprotein amine dehydrogenase"/>
    <property type="match status" value="2"/>
</dbReference>
<gene>
    <name evidence="10" type="ORF">MKK02DRAFT_24231</name>
</gene>
<dbReference type="GO" id="GO:0006751">
    <property type="term" value="P:glutathione catabolic process"/>
    <property type="evidence" value="ECO:0007669"/>
    <property type="project" value="InterPro"/>
</dbReference>
<keyword evidence="4" id="KW-0479">Metal-binding</keyword>
<feature type="repeat" description="WD" evidence="7">
    <location>
        <begin position="187"/>
        <end position="228"/>
    </location>
</feature>
<dbReference type="Gene3D" id="3.30.70.360">
    <property type="match status" value="1"/>
</dbReference>
<evidence type="ECO:0000256" key="4">
    <source>
        <dbReference type="ARBA" id="ARBA00022723"/>
    </source>
</evidence>
<dbReference type="AlphaFoldDB" id="A0AA38HBF9"/>
<proteinExistence type="inferred from homology"/>
<feature type="region of interest" description="Disordered" evidence="8">
    <location>
        <begin position="292"/>
        <end position="341"/>
    </location>
</feature>
<dbReference type="InterPro" id="IPR002933">
    <property type="entry name" value="Peptidase_M20"/>
</dbReference>
<dbReference type="InterPro" id="IPR051458">
    <property type="entry name" value="Cyt/Met_Dipeptidase"/>
</dbReference>
<protein>
    <recommendedName>
        <fullName evidence="9">Peptidase M20 dimerisation domain-containing protein</fullName>
    </recommendedName>
</protein>
<name>A0AA38HBF9_9TREE</name>
<dbReference type="InterPro" id="IPR011650">
    <property type="entry name" value="Peptidase_M20_dimer"/>
</dbReference>
<evidence type="ECO:0000256" key="2">
    <source>
        <dbReference type="ARBA" id="ARBA00022574"/>
    </source>
</evidence>
<feature type="compositionally biased region" description="Polar residues" evidence="8">
    <location>
        <begin position="293"/>
        <end position="313"/>
    </location>
</feature>
<feature type="region of interest" description="Disordered" evidence="8">
    <location>
        <begin position="14"/>
        <end position="53"/>
    </location>
</feature>
<evidence type="ECO:0000256" key="5">
    <source>
        <dbReference type="ARBA" id="ARBA00022737"/>
    </source>
</evidence>
<evidence type="ECO:0000256" key="6">
    <source>
        <dbReference type="ARBA" id="ARBA00022801"/>
    </source>
</evidence>
<accession>A0AA38HBF9</accession>
<dbReference type="Pfam" id="PF07687">
    <property type="entry name" value="M20_dimer"/>
    <property type="match status" value="1"/>
</dbReference>
<dbReference type="RefSeq" id="XP_052946983.1">
    <property type="nucleotide sequence ID" value="XM_053086862.1"/>
</dbReference>
<dbReference type="SMART" id="SM00320">
    <property type="entry name" value="WD40"/>
    <property type="match status" value="6"/>
</dbReference>
<comment type="similarity">
    <text evidence="1">Belongs to the peptidase M20A family.</text>
</comment>
<comment type="caution">
    <text evidence="10">The sequence shown here is derived from an EMBL/GenBank/DDBJ whole genome shotgun (WGS) entry which is preliminary data.</text>
</comment>
<reference evidence="10" key="1">
    <citation type="journal article" date="2022" name="G3 (Bethesda)">
        <title>High quality genome of the basidiomycete yeast Dioszegia hungarica PDD-24b-2 isolated from cloud water.</title>
        <authorList>
            <person name="Jarrige D."/>
            <person name="Haridas S."/>
            <person name="Bleykasten-Grosshans C."/>
            <person name="Joly M."/>
            <person name="Nadalig T."/>
            <person name="Sancelme M."/>
            <person name="Vuilleumier S."/>
            <person name="Grigoriev I.V."/>
            <person name="Amato P."/>
            <person name="Bringel F."/>
        </authorList>
    </citation>
    <scope>NUCLEOTIDE SEQUENCE</scope>
    <source>
        <strain evidence="10">PDD-24b-2</strain>
    </source>
</reference>
<dbReference type="Proteomes" id="UP001164286">
    <property type="component" value="Unassembled WGS sequence"/>
</dbReference>
<evidence type="ECO:0000259" key="9">
    <source>
        <dbReference type="Pfam" id="PF07687"/>
    </source>
</evidence>